<organism evidence="3 4">
    <name type="scientific">Pseudarcicella hirudinis</name>
    <dbReference type="NCBI Taxonomy" id="1079859"/>
    <lineage>
        <taxon>Bacteria</taxon>
        <taxon>Pseudomonadati</taxon>
        <taxon>Bacteroidota</taxon>
        <taxon>Cytophagia</taxon>
        <taxon>Cytophagales</taxon>
        <taxon>Flectobacillaceae</taxon>
        <taxon>Pseudarcicella</taxon>
    </lineage>
</organism>
<keyword evidence="4" id="KW-1185">Reference proteome</keyword>
<dbReference type="OrthoDB" id="921445at2"/>
<dbReference type="InterPro" id="IPR036709">
    <property type="entry name" value="Autotransporte_beta_dom_sf"/>
</dbReference>
<gene>
    <name evidence="3" type="ORF">SAMN04515674_102179</name>
</gene>
<sequence>MKKVFVLLLFILIKVSVYAQITFEEGYFISNNGNKINCQIKNKDWLSNPIDFKYKLSQNSEVKTIGIDSVKEFGIGNTLKYIRKTVEMDNSTENIRNLTYDRNPSFQSETVFLKVLIEGKANLYYYEGKGFRRFFYSKDGLNTVRPLIYKLFLTTGNSINKNLSYRQELLDSLPCERLTFVKVQNLDYSQSDLEYYVNNFNNCDGAVVIKKVKNKVAFNLSVRAGLNLGDMEYTNNYSKGSFYNNLIGYRIGLEAEIKLPFNKQKWALFIEPSFHSLKQTKESQNLSVDVNYQSIEIPLGIRHYFFLNQNIKMNANIGYVFDFPQKSSSIVFNGSNVFDSLYPNPSNPFAGLGINYRDKLSFELRYNYSRSLLLNLNSGIIYNYLSFIVGYKLF</sequence>
<dbReference type="AlphaFoldDB" id="A0A1I5NYI0"/>
<evidence type="ECO:0000313" key="4">
    <source>
        <dbReference type="Proteomes" id="UP000199306"/>
    </source>
</evidence>
<proteinExistence type="predicted"/>
<protein>
    <submittedName>
        <fullName evidence="3">Outer membrane protein beta-barrel domain-containing protein</fullName>
    </submittedName>
</protein>
<keyword evidence="1" id="KW-0732">Signal</keyword>
<feature type="signal peptide" evidence="1">
    <location>
        <begin position="1"/>
        <end position="19"/>
    </location>
</feature>
<evidence type="ECO:0000256" key="1">
    <source>
        <dbReference type="SAM" id="SignalP"/>
    </source>
</evidence>
<feature type="domain" description="Outer membrane protein beta-barrel" evidence="2">
    <location>
        <begin position="218"/>
        <end position="369"/>
    </location>
</feature>
<dbReference type="Pfam" id="PF13568">
    <property type="entry name" value="OMP_b-brl_2"/>
    <property type="match status" value="1"/>
</dbReference>
<evidence type="ECO:0000313" key="3">
    <source>
        <dbReference type="EMBL" id="SFP26825.1"/>
    </source>
</evidence>
<dbReference type="RefSeq" id="WP_092012548.1">
    <property type="nucleotide sequence ID" value="NZ_FOXH01000002.1"/>
</dbReference>
<dbReference type="SUPFAM" id="SSF103515">
    <property type="entry name" value="Autotransporter"/>
    <property type="match status" value="1"/>
</dbReference>
<feature type="chain" id="PRO_5011722582" evidence="1">
    <location>
        <begin position="20"/>
        <end position="394"/>
    </location>
</feature>
<dbReference type="EMBL" id="FOXH01000002">
    <property type="protein sequence ID" value="SFP26825.1"/>
    <property type="molecule type" value="Genomic_DNA"/>
</dbReference>
<evidence type="ECO:0000259" key="2">
    <source>
        <dbReference type="Pfam" id="PF13568"/>
    </source>
</evidence>
<dbReference type="Proteomes" id="UP000199306">
    <property type="component" value="Unassembled WGS sequence"/>
</dbReference>
<dbReference type="InterPro" id="IPR025665">
    <property type="entry name" value="Beta-barrel_OMP_2"/>
</dbReference>
<name>A0A1I5NYI0_9BACT</name>
<reference evidence="3 4" key="1">
    <citation type="submission" date="2016-10" db="EMBL/GenBank/DDBJ databases">
        <authorList>
            <person name="de Groot N.N."/>
        </authorList>
    </citation>
    <scope>NUCLEOTIDE SEQUENCE [LARGE SCALE GENOMIC DNA]</scope>
    <source>
        <strain evidence="4">E92,LMG 26720,CCM 7988</strain>
    </source>
</reference>
<dbReference type="STRING" id="1079859.SAMN04515674_102179"/>
<accession>A0A1I5NYI0</accession>